<proteinExistence type="predicted"/>
<evidence type="ECO:0000313" key="4">
    <source>
        <dbReference type="EMBL" id="GAX83750.1"/>
    </source>
</evidence>
<dbReference type="AlphaFoldDB" id="A0A250XLU1"/>
<comment type="caution">
    <text evidence="4">The sequence shown here is derived from an EMBL/GenBank/DDBJ whole genome shotgun (WGS) entry which is preliminary data.</text>
</comment>
<dbReference type="CDD" id="cd21505">
    <property type="entry name" value="PPP2R3C"/>
    <property type="match status" value="1"/>
</dbReference>
<dbReference type="OrthoDB" id="10265007at2759"/>
<dbReference type="STRING" id="1157962.A0A250XLU1"/>
<gene>
    <name evidence="4" type="ORF">CEUSTIGMA_g11175.t1</name>
</gene>
<dbReference type="GO" id="GO:0030865">
    <property type="term" value="P:cortical cytoskeleton organization"/>
    <property type="evidence" value="ECO:0007669"/>
    <property type="project" value="TreeGrafter"/>
</dbReference>
<evidence type="ECO:0000256" key="2">
    <source>
        <dbReference type="ARBA" id="ARBA00022490"/>
    </source>
</evidence>
<evidence type="ECO:0000313" key="5">
    <source>
        <dbReference type="Proteomes" id="UP000232323"/>
    </source>
</evidence>
<dbReference type="GO" id="GO:0005819">
    <property type="term" value="C:spindle"/>
    <property type="evidence" value="ECO:0007669"/>
    <property type="project" value="TreeGrafter"/>
</dbReference>
<feature type="domain" description="EF-hand" evidence="3">
    <location>
        <begin position="275"/>
        <end position="310"/>
    </location>
</feature>
<dbReference type="Proteomes" id="UP000232323">
    <property type="component" value="Unassembled WGS sequence"/>
</dbReference>
<dbReference type="EMBL" id="BEGY01000106">
    <property type="protein sequence ID" value="GAX83750.1"/>
    <property type="molecule type" value="Genomic_DNA"/>
</dbReference>
<dbReference type="SUPFAM" id="SSF47473">
    <property type="entry name" value="EF-hand"/>
    <property type="match status" value="2"/>
</dbReference>
<dbReference type="GO" id="GO:0005737">
    <property type="term" value="C:cytoplasm"/>
    <property type="evidence" value="ECO:0007669"/>
    <property type="project" value="UniProtKB-SubCell"/>
</dbReference>
<dbReference type="GO" id="GO:0005509">
    <property type="term" value="F:calcium ion binding"/>
    <property type="evidence" value="ECO:0007669"/>
    <property type="project" value="InterPro"/>
</dbReference>
<dbReference type="PROSITE" id="PS50222">
    <property type="entry name" value="EF_HAND_2"/>
    <property type="match status" value="1"/>
</dbReference>
<evidence type="ECO:0000256" key="1">
    <source>
        <dbReference type="ARBA" id="ARBA00004496"/>
    </source>
</evidence>
<dbReference type="InterPro" id="IPR002048">
    <property type="entry name" value="EF_hand_dom"/>
</dbReference>
<organism evidence="4 5">
    <name type="scientific">Chlamydomonas eustigma</name>
    <dbReference type="NCBI Taxonomy" id="1157962"/>
    <lineage>
        <taxon>Eukaryota</taxon>
        <taxon>Viridiplantae</taxon>
        <taxon>Chlorophyta</taxon>
        <taxon>core chlorophytes</taxon>
        <taxon>Chlorophyceae</taxon>
        <taxon>CS clade</taxon>
        <taxon>Chlamydomonadales</taxon>
        <taxon>Chlamydomonadaceae</taxon>
        <taxon>Chlamydomonas</taxon>
    </lineage>
</organism>
<keyword evidence="5" id="KW-1185">Reference proteome</keyword>
<dbReference type="InterPro" id="IPR039865">
    <property type="entry name" value="PPP2R3C"/>
</dbReference>
<dbReference type="GO" id="GO:0035303">
    <property type="term" value="P:regulation of dephosphorylation"/>
    <property type="evidence" value="ECO:0007669"/>
    <property type="project" value="InterPro"/>
</dbReference>
<dbReference type="GO" id="GO:0000226">
    <property type="term" value="P:microtubule cytoskeleton organization"/>
    <property type="evidence" value="ECO:0007669"/>
    <property type="project" value="TreeGrafter"/>
</dbReference>
<dbReference type="InterPro" id="IPR011992">
    <property type="entry name" value="EF-hand-dom_pair"/>
</dbReference>
<protein>
    <recommendedName>
        <fullName evidence="3">EF-hand domain-containing protein</fullName>
    </recommendedName>
</protein>
<keyword evidence="2" id="KW-0963">Cytoplasm</keyword>
<reference evidence="4 5" key="1">
    <citation type="submission" date="2017-08" db="EMBL/GenBank/DDBJ databases">
        <title>Acidophilic green algal genome provides insights into adaptation to an acidic environment.</title>
        <authorList>
            <person name="Hirooka S."/>
            <person name="Hirose Y."/>
            <person name="Kanesaki Y."/>
            <person name="Higuchi S."/>
            <person name="Fujiwara T."/>
            <person name="Onuma R."/>
            <person name="Era A."/>
            <person name="Ohbayashi R."/>
            <person name="Uzuka A."/>
            <person name="Nozaki H."/>
            <person name="Yoshikawa H."/>
            <person name="Miyagishima S.Y."/>
        </authorList>
    </citation>
    <scope>NUCLEOTIDE SEQUENCE [LARGE SCALE GENOMIC DNA]</scope>
    <source>
        <strain evidence="4 5">NIES-2499</strain>
    </source>
</reference>
<accession>A0A250XLU1</accession>
<name>A0A250XLU1_9CHLO</name>
<evidence type="ECO:0000259" key="3">
    <source>
        <dbReference type="PROSITE" id="PS50222"/>
    </source>
</evidence>
<sequence>MEITQPLGRTCSILTSLRSFVEKEDVRASVDEAERDVAFHFEHEFQKLNSSQPDTKAIPTFFKPRPKPNSMVSLVKQHARARKEQLKEELLDVAVLRQIEYLIEEYCMPLEEDREVRINYDGFTQVATRCREVFGPAVSCNFKASVFQMFKQDSDGCIKARLYLTYLHQRAAMIHMRFQLGCFDPDNKGILSESQLEDFLEHFSASVPSLSEMPEGFMPLYRRIAARKMLFLHGHNGNVRIKDLVSDQALMAEISDLRIPDQSEEQLIGSWFSLQSTMRVHNTFSRLDEEGNGFLSLQEFSQISGSTMSDLFLNRIFEEHTGMRKGTARDKMDLVAFTDFVLAWDHRSIPAAIKYFFPIFDLKKTGHISPAELYIFFKEVLFIWVHVLNDDATLTTYDVVDELIDMIQPKSPPCITQEDLRVSGMSGIFFSILADAKQFRDYNYREHNLPKDTDE</sequence>
<dbReference type="Gene3D" id="1.10.238.10">
    <property type="entry name" value="EF-hand"/>
    <property type="match status" value="1"/>
</dbReference>
<dbReference type="PANTHER" id="PTHR12085">
    <property type="entry name" value="SERINE/THREONINE-PROTEIN PHOSPHATASE 2A REGULATORY SUBUNIT B'' SUBUNIT GAMMA"/>
    <property type="match status" value="1"/>
</dbReference>
<dbReference type="PANTHER" id="PTHR12085:SF3">
    <property type="entry name" value="SERINE_THREONINE-PROTEIN PHOSPHATASE 2A REGULATORY SUBUNIT B'' SUBUNIT GAMMA"/>
    <property type="match status" value="1"/>
</dbReference>
<comment type="subcellular location">
    <subcellularLocation>
        <location evidence="1">Cytoplasm</location>
    </subcellularLocation>
</comment>